<dbReference type="EMBL" id="JAULJE010000022">
    <property type="protein sequence ID" value="KAK1328878.1"/>
    <property type="molecule type" value="Genomic_DNA"/>
</dbReference>
<evidence type="ECO:0000259" key="3">
    <source>
        <dbReference type="Pfam" id="PF12443"/>
    </source>
</evidence>
<feature type="compositionally biased region" description="Polar residues" evidence="2">
    <location>
        <begin position="486"/>
        <end position="496"/>
    </location>
</feature>
<dbReference type="AlphaFoldDB" id="A0AA40HCV0"/>
<gene>
    <name evidence="4" type="ORF">QTO34_011048</name>
</gene>
<evidence type="ECO:0000256" key="1">
    <source>
        <dbReference type="SAM" id="Coils"/>
    </source>
</evidence>
<feature type="domain" description="AKNA" evidence="3">
    <location>
        <begin position="322"/>
        <end position="422"/>
    </location>
</feature>
<protein>
    <recommendedName>
        <fullName evidence="3">AKNA domain-containing protein</fullName>
    </recommendedName>
</protein>
<dbReference type="PANTHER" id="PTHR21510:SF16">
    <property type="entry name" value="PROTEIN AKNAD1"/>
    <property type="match status" value="1"/>
</dbReference>
<feature type="region of interest" description="Disordered" evidence="2">
    <location>
        <begin position="1"/>
        <end position="110"/>
    </location>
</feature>
<dbReference type="Pfam" id="PF12443">
    <property type="entry name" value="AKNA"/>
    <property type="match status" value="1"/>
</dbReference>
<feature type="coiled-coil region" evidence="1">
    <location>
        <begin position="375"/>
        <end position="438"/>
    </location>
</feature>
<sequence>MDKAGFSEREAPKQRADFPDGGAFSQTKLHAEHSFSSENHILGASDPVIPTAEDPPDRTAQEGTCRKAGAVLTLGKTTEHAAKENSDAEQCCPPTPHVPAKKGDRSKSDLSAVLQQHLPKEELLRGHGSHWETRPGVSSADGLDEAIVKSIVLQYVKSFWPKEPTPEFTDQLTPPREDDMGSEPSCCPTTTAGNTPETEEPVAAGDGSLPQSSTFLTKSKGPSRKQKGCQEQKLQTENTRSGPGFKYGQVRYRFSDRSSVAPQVKVPRNNTIDKPLPTGKEASFSPELRAGSALGREIPEGTARPDGAEKEEQERKTGDPSQRTEVQPATHSHQEQLAVQLILSSVGTESETRLWKLSSASQKDPSLSSSIFQKISQGREMCQKLKEQADQLKTKVQEFSRSLAQDSPGHEQDERLELEKLQAHLELLKQEFVAEEQLALEQQVHQPKSPAGSDFDPTRKVEGEVSRLEMLLEDVEGKADEGKHTSAGSLPESSPTLPGDLPSASSPPSDEDPRHASPPPPEGSNVQRQPVGAVPSATGSANGSKAWRRKATEGPAVEGFPLPFRKRHRIQTHFSCRGTFRHRSRHRTQRLFCSCAGLQSNPCETCGTRTPQGPRGGRQEPLKEFHYRYNTPGQNYLNHSEGRAFVQLHFLNENKNSPPSYSKPNWICSQRANSKSSQDEREPKPGKKDLKAPMTSSSDLATPSPHFHSARGSGSKSLSDVSSDGEMKSEGLTASLDHALRTATILKETTDQMIRTIADDLAKLQRWRNRLKY</sequence>
<dbReference type="InterPro" id="IPR052655">
    <property type="entry name" value="AKNA_Centrosome-Trans_reg"/>
</dbReference>
<feature type="compositionally biased region" description="Basic and acidic residues" evidence="2">
    <location>
        <begin position="456"/>
        <end position="467"/>
    </location>
</feature>
<dbReference type="Proteomes" id="UP001177744">
    <property type="component" value="Unassembled WGS sequence"/>
</dbReference>
<feature type="region of interest" description="Disordered" evidence="2">
    <location>
        <begin position="656"/>
        <end position="730"/>
    </location>
</feature>
<name>A0AA40HCV0_CNENI</name>
<feature type="compositionally biased region" description="Low complexity" evidence="2">
    <location>
        <begin position="498"/>
        <end position="508"/>
    </location>
</feature>
<feature type="compositionally biased region" description="Basic and acidic residues" evidence="2">
    <location>
        <begin position="1"/>
        <end position="18"/>
    </location>
</feature>
<feature type="compositionally biased region" description="Polar residues" evidence="2">
    <location>
        <begin position="656"/>
        <end position="676"/>
    </location>
</feature>
<feature type="compositionally biased region" description="Basic and acidic residues" evidence="2">
    <location>
        <begin position="120"/>
        <end position="133"/>
    </location>
</feature>
<organism evidence="4 5">
    <name type="scientific">Cnephaeus nilssonii</name>
    <name type="common">Northern bat</name>
    <name type="synonym">Eptesicus nilssonii</name>
    <dbReference type="NCBI Taxonomy" id="3371016"/>
    <lineage>
        <taxon>Eukaryota</taxon>
        <taxon>Metazoa</taxon>
        <taxon>Chordata</taxon>
        <taxon>Craniata</taxon>
        <taxon>Vertebrata</taxon>
        <taxon>Euteleostomi</taxon>
        <taxon>Mammalia</taxon>
        <taxon>Eutheria</taxon>
        <taxon>Laurasiatheria</taxon>
        <taxon>Chiroptera</taxon>
        <taxon>Yangochiroptera</taxon>
        <taxon>Vespertilionidae</taxon>
        <taxon>Cnephaeus</taxon>
    </lineage>
</organism>
<keyword evidence="1" id="KW-0175">Coiled coil</keyword>
<dbReference type="InterPro" id="IPR022150">
    <property type="entry name" value="AKNA_dom"/>
</dbReference>
<evidence type="ECO:0000313" key="4">
    <source>
        <dbReference type="EMBL" id="KAK1328878.1"/>
    </source>
</evidence>
<feature type="compositionally biased region" description="Basic and acidic residues" evidence="2">
    <location>
        <begin position="306"/>
        <end position="318"/>
    </location>
</feature>
<feature type="compositionally biased region" description="Basic and acidic residues" evidence="2">
    <location>
        <begin position="77"/>
        <end position="86"/>
    </location>
</feature>
<evidence type="ECO:0000256" key="2">
    <source>
        <dbReference type="SAM" id="MobiDB-lite"/>
    </source>
</evidence>
<reference evidence="4" key="1">
    <citation type="submission" date="2023-06" db="EMBL/GenBank/DDBJ databases">
        <title>Reference genome for the Northern bat (Eptesicus nilssonii), a most northern bat species.</title>
        <authorList>
            <person name="Laine V.N."/>
            <person name="Pulliainen A.T."/>
            <person name="Lilley T.M."/>
        </authorList>
    </citation>
    <scope>NUCLEOTIDE SEQUENCE</scope>
    <source>
        <strain evidence="4">BLF_Eptnil</strain>
        <tissue evidence="4">Kidney</tissue>
    </source>
</reference>
<feature type="compositionally biased region" description="Basic and acidic residues" evidence="2">
    <location>
        <begin position="475"/>
        <end position="484"/>
    </location>
</feature>
<feature type="compositionally biased region" description="Polar residues" evidence="2">
    <location>
        <begin position="319"/>
        <end position="338"/>
    </location>
</feature>
<comment type="caution">
    <text evidence="4">The sequence shown here is derived from an EMBL/GenBank/DDBJ whole genome shotgun (WGS) entry which is preliminary data.</text>
</comment>
<feature type="region of interest" description="Disordered" evidence="2">
    <location>
        <begin position="162"/>
        <end position="338"/>
    </location>
</feature>
<feature type="compositionally biased region" description="Polar residues" evidence="2">
    <location>
        <begin position="232"/>
        <end position="241"/>
    </location>
</feature>
<evidence type="ECO:0000313" key="5">
    <source>
        <dbReference type="Proteomes" id="UP001177744"/>
    </source>
</evidence>
<feature type="compositionally biased region" description="Polar residues" evidence="2">
    <location>
        <begin position="187"/>
        <end position="196"/>
    </location>
</feature>
<feature type="compositionally biased region" description="Basic and acidic residues" evidence="2">
    <location>
        <begin position="677"/>
        <end position="691"/>
    </location>
</feature>
<proteinExistence type="predicted"/>
<feature type="compositionally biased region" description="Low complexity" evidence="2">
    <location>
        <begin position="712"/>
        <end position="724"/>
    </location>
</feature>
<keyword evidence="5" id="KW-1185">Reference proteome</keyword>
<feature type="region of interest" description="Disordered" evidence="2">
    <location>
        <begin position="120"/>
        <end position="139"/>
    </location>
</feature>
<accession>A0AA40HCV0</accession>
<feature type="region of interest" description="Disordered" evidence="2">
    <location>
        <begin position="440"/>
        <end position="560"/>
    </location>
</feature>
<dbReference type="PANTHER" id="PTHR21510">
    <property type="entry name" value="AKNA DOMAIN-CONTAINING PROTEIN"/>
    <property type="match status" value="1"/>
</dbReference>